<protein>
    <submittedName>
        <fullName evidence="1">Biotin--acetyl-CoA-carboxylase ligase</fullName>
    </submittedName>
</protein>
<dbReference type="GO" id="GO:0016874">
    <property type="term" value="F:ligase activity"/>
    <property type="evidence" value="ECO:0007669"/>
    <property type="project" value="UniProtKB-KW"/>
</dbReference>
<proteinExistence type="predicted"/>
<dbReference type="InterPro" id="IPR007953">
    <property type="entry name" value="Holin-like_BlyB"/>
</dbReference>
<dbReference type="OrthoDB" id="352350at2"/>
<dbReference type="RefSeq" id="WP_120105007.1">
    <property type="nucleotide sequence ID" value="NZ_CP028891.1"/>
</dbReference>
<dbReference type="Proteomes" id="UP000275571">
    <property type="component" value="Plasmid lp27"/>
</dbReference>
<dbReference type="Pfam" id="PF05289">
    <property type="entry name" value="BLYB"/>
    <property type="match status" value="1"/>
</dbReference>
<organism evidence="1 2">
    <name type="scientific">Borrelia turcica IST7</name>
    <dbReference type="NCBI Taxonomy" id="1104446"/>
    <lineage>
        <taxon>Bacteria</taxon>
        <taxon>Pseudomonadati</taxon>
        <taxon>Spirochaetota</taxon>
        <taxon>Spirochaetia</taxon>
        <taxon>Spirochaetales</taxon>
        <taxon>Borreliaceae</taxon>
        <taxon>Borrelia</taxon>
    </lineage>
</organism>
<dbReference type="AlphaFoldDB" id="A0A386PRE7"/>
<accession>A0A386PRE7</accession>
<sequence length="104" mass="11899">MRLDKDNLTAGLTSISSLVDCFSSFEDTFTQKAHKGFTLLYELYMLYSLVYKENMERLENALTVDINRALAPINTKINDLICRVNLSEENTKLSTDLLLENLND</sequence>
<dbReference type="EMBL" id="CP028891">
    <property type="protein sequence ID" value="AYE37087.1"/>
    <property type="molecule type" value="Genomic_DNA"/>
</dbReference>
<keyword evidence="2" id="KW-1185">Reference proteome</keyword>
<name>A0A386PRE7_9SPIR</name>
<dbReference type="KEGG" id="btur:DB313_06180"/>
<reference evidence="1 2" key="1">
    <citation type="journal article" date="2018" name="Infect. Genet. Evol.">
        <title>Genome-wide analysis of Borrelia turcica and 'Candidatus Borrelia tachyglossi' shows relapsing fever-like genomes with unique genomic links to Lyme disease Borrelia.</title>
        <authorList>
            <person name="Gofton A.W."/>
            <person name="Margos G."/>
            <person name="Fingerle V."/>
            <person name="Hepner S."/>
            <person name="Loh S.M."/>
            <person name="Ryan U."/>
            <person name="Irwin P."/>
            <person name="Oskam C.L."/>
        </authorList>
    </citation>
    <scope>NUCLEOTIDE SEQUENCE [LARGE SCALE GENOMIC DNA]</scope>
    <source>
        <strain evidence="1 2">IST7</strain>
        <plasmid evidence="1">lp27</plasmid>
    </source>
</reference>
<keyword evidence="1" id="KW-0614">Plasmid</keyword>
<evidence type="ECO:0000313" key="2">
    <source>
        <dbReference type="Proteomes" id="UP000275571"/>
    </source>
</evidence>
<geneLocation type="plasmid" evidence="1 2">
    <name>lp27</name>
</geneLocation>
<keyword evidence="1" id="KW-0436">Ligase</keyword>
<gene>
    <name evidence="1" type="ORF">DB313_06180</name>
</gene>
<evidence type="ECO:0000313" key="1">
    <source>
        <dbReference type="EMBL" id="AYE37087.1"/>
    </source>
</evidence>